<evidence type="ECO:0000313" key="2">
    <source>
        <dbReference type="Proteomes" id="UP001444661"/>
    </source>
</evidence>
<protein>
    <submittedName>
        <fullName evidence="1">Uncharacterized protein</fullName>
    </submittedName>
</protein>
<dbReference type="Proteomes" id="UP001444661">
    <property type="component" value="Unassembled WGS sequence"/>
</dbReference>
<reference evidence="1 2" key="1">
    <citation type="submission" date="2023-01" db="EMBL/GenBank/DDBJ databases">
        <title>Analysis of 21 Apiospora genomes using comparative genomics revels a genus with tremendous synthesis potential of carbohydrate active enzymes and secondary metabolites.</title>
        <authorList>
            <person name="Sorensen T."/>
        </authorList>
    </citation>
    <scope>NUCLEOTIDE SEQUENCE [LARGE SCALE GENOMIC DNA]</scope>
    <source>
        <strain evidence="1 2">CBS 33761</strain>
    </source>
</reference>
<comment type="caution">
    <text evidence="1">The sequence shown here is derived from an EMBL/GenBank/DDBJ whole genome shotgun (WGS) entry which is preliminary data.</text>
</comment>
<keyword evidence="2" id="KW-1185">Reference proteome</keyword>
<organism evidence="1 2">
    <name type="scientific">Apiospora rasikravindrae</name>
    <dbReference type="NCBI Taxonomy" id="990691"/>
    <lineage>
        <taxon>Eukaryota</taxon>
        <taxon>Fungi</taxon>
        <taxon>Dikarya</taxon>
        <taxon>Ascomycota</taxon>
        <taxon>Pezizomycotina</taxon>
        <taxon>Sordariomycetes</taxon>
        <taxon>Xylariomycetidae</taxon>
        <taxon>Amphisphaeriales</taxon>
        <taxon>Apiosporaceae</taxon>
        <taxon>Apiospora</taxon>
    </lineage>
</organism>
<sequence>MANRKDADLCRRLHWLRDAAAILIVMEPHTWWGYRVANVSAFEVMHRQDPDLDADPRLFTGCQGCGSELLPLAGDWIGLYLHRFRYELRHPSQGNMAKTIGRKVTFVVRLGTMTEKDDL</sequence>
<evidence type="ECO:0000313" key="1">
    <source>
        <dbReference type="EMBL" id="KAK8035522.1"/>
    </source>
</evidence>
<gene>
    <name evidence="1" type="ORF">PG993_010517</name>
</gene>
<proteinExistence type="predicted"/>
<accession>A0ABR1SMF5</accession>
<dbReference type="EMBL" id="JAQQWK010000009">
    <property type="protein sequence ID" value="KAK8035522.1"/>
    <property type="molecule type" value="Genomic_DNA"/>
</dbReference>
<name>A0ABR1SMF5_9PEZI</name>